<dbReference type="InterPro" id="IPR009057">
    <property type="entry name" value="Homeodomain-like_sf"/>
</dbReference>
<dbReference type="SUPFAM" id="SSF46689">
    <property type="entry name" value="Homeodomain-like"/>
    <property type="match status" value="1"/>
</dbReference>
<dbReference type="InterPro" id="IPR000281">
    <property type="entry name" value="HTH_RpiR"/>
</dbReference>
<sequence length="286" mass="32104">MNQSFQNKNTQMRIRSIYSTLSEKERLMADFILEHPEKIIHGTINEIAEELNLADSTVFRFCKKLGYKGFQNLKISLATESVNEMKDVHEKVSKSDDEKTILEKVFHSNIKTLQDTLEVIDDEDFSRAVDLILHAGKIELFGFGGSNVIAMDGYHKFIRTGLTVSVQTDSHMQLISASQLKKGDVAILISHTGHSKDILEILETVKEQQVPTICITGFTQSPLSQGSDISLYTLSEETDFRSEALASRIAQLSILDALYVNVMASLDDKGQASLQHVRKAIQKKRL</sequence>
<reference evidence="6 9" key="2">
    <citation type="submission" date="2019-07" db="EMBL/GenBank/DDBJ databases">
        <title>Whole genome shotgun sequence of Alkalibacterium putridalgicola NBRC 103243.</title>
        <authorList>
            <person name="Hosoyama A."/>
            <person name="Uohara A."/>
            <person name="Ohji S."/>
            <person name="Ichikawa N."/>
        </authorList>
    </citation>
    <scope>NUCLEOTIDE SEQUENCE [LARGE SCALE GENOMIC DNA]</scope>
    <source>
        <strain evidence="6 9">NBRC 103243</strain>
    </source>
</reference>
<evidence type="ECO:0000259" key="5">
    <source>
        <dbReference type="PROSITE" id="PS51464"/>
    </source>
</evidence>
<dbReference type="Proteomes" id="UP000321425">
    <property type="component" value="Unassembled WGS sequence"/>
</dbReference>
<dbReference type="Proteomes" id="UP000198548">
    <property type="component" value="Unassembled WGS sequence"/>
</dbReference>
<evidence type="ECO:0000313" key="6">
    <source>
        <dbReference type="EMBL" id="GEK88439.1"/>
    </source>
</evidence>
<evidence type="ECO:0000313" key="8">
    <source>
        <dbReference type="Proteomes" id="UP000198548"/>
    </source>
</evidence>
<dbReference type="PROSITE" id="PS51071">
    <property type="entry name" value="HTH_RPIR"/>
    <property type="match status" value="1"/>
</dbReference>
<dbReference type="InterPro" id="IPR047640">
    <property type="entry name" value="RpiR-like"/>
</dbReference>
<evidence type="ECO:0000313" key="7">
    <source>
        <dbReference type="EMBL" id="SEL48176.1"/>
    </source>
</evidence>
<dbReference type="GO" id="GO:0003677">
    <property type="term" value="F:DNA binding"/>
    <property type="evidence" value="ECO:0007669"/>
    <property type="project" value="UniProtKB-KW"/>
</dbReference>
<proteinExistence type="predicted"/>
<dbReference type="RefSeq" id="WP_091486245.1">
    <property type="nucleotide sequence ID" value="NZ_BJUX01000003.1"/>
</dbReference>
<evidence type="ECO:0000256" key="1">
    <source>
        <dbReference type="ARBA" id="ARBA00023015"/>
    </source>
</evidence>
<evidence type="ECO:0000256" key="3">
    <source>
        <dbReference type="ARBA" id="ARBA00023163"/>
    </source>
</evidence>
<dbReference type="InterPro" id="IPR046348">
    <property type="entry name" value="SIS_dom_sf"/>
</dbReference>
<gene>
    <name evidence="6" type="ORF">APU01nite_04780</name>
    <name evidence="7" type="ORF">SAMN04488100_10231</name>
</gene>
<dbReference type="Gene3D" id="3.40.50.10490">
    <property type="entry name" value="Glucose-6-phosphate isomerase like protein, domain 1"/>
    <property type="match status" value="1"/>
</dbReference>
<dbReference type="GO" id="GO:0003700">
    <property type="term" value="F:DNA-binding transcription factor activity"/>
    <property type="evidence" value="ECO:0007669"/>
    <property type="project" value="InterPro"/>
</dbReference>
<dbReference type="PANTHER" id="PTHR30514:SF1">
    <property type="entry name" value="HTH-TYPE TRANSCRIPTIONAL REGULATOR HEXR-RELATED"/>
    <property type="match status" value="1"/>
</dbReference>
<dbReference type="CDD" id="cd05013">
    <property type="entry name" value="SIS_RpiR"/>
    <property type="match status" value="1"/>
</dbReference>
<evidence type="ECO:0000313" key="9">
    <source>
        <dbReference type="Proteomes" id="UP000321425"/>
    </source>
</evidence>
<dbReference type="InterPro" id="IPR035472">
    <property type="entry name" value="RpiR-like_SIS"/>
</dbReference>
<dbReference type="InterPro" id="IPR036388">
    <property type="entry name" value="WH-like_DNA-bd_sf"/>
</dbReference>
<dbReference type="STRING" id="426703.SAMN04488100_10231"/>
<dbReference type="InterPro" id="IPR001347">
    <property type="entry name" value="SIS_dom"/>
</dbReference>
<accession>A0A1H7QJR2</accession>
<dbReference type="GO" id="GO:0097367">
    <property type="term" value="F:carbohydrate derivative binding"/>
    <property type="evidence" value="ECO:0007669"/>
    <property type="project" value="InterPro"/>
</dbReference>
<keyword evidence="1" id="KW-0805">Transcription regulation</keyword>
<dbReference type="EMBL" id="FOBL01000002">
    <property type="protein sequence ID" value="SEL48176.1"/>
    <property type="molecule type" value="Genomic_DNA"/>
</dbReference>
<feature type="domain" description="HTH rpiR-type" evidence="4">
    <location>
        <begin position="8"/>
        <end position="84"/>
    </location>
</feature>
<keyword evidence="9" id="KW-1185">Reference proteome</keyword>
<evidence type="ECO:0000256" key="2">
    <source>
        <dbReference type="ARBA" id="ARBA00023125"/>
    </source>
</evidence>
<evidence type="ECO:0000259" key="4">
    <source>
        <dbReference type="PROSITE" id="PS51071"/>
    </source>
</evidence>
<dbReference type="SUPFAM" id="SSF53697">
    <property type="entry name" value="SIS domain"/>
    <property type="match status" value="1"/>
</dbReference>
<dbReference type="EMBL" id="BJUX01000003">
    <property type="protein sequence ID" value="GEK88439.1"/>
    <property type="molecule type" value="Genomic_DNA"/>
</dbReference>
<organism evidence="7 8">
    <name type="scientific">Alkalibacterium putridalgicola</name>
    <dbReference type="NCBI Taxonomy" id="426703"/>
    <lineage>
        <taxon>Bacteria</taxon>
        <taxon>Bacillati</taxon>
        <taxon>Bacillota</taxon>
        <taxon>Bacilli</taxon>
        <taxon>Lactobacillales</taxon>
        <taxon>Carnobacteriaceae</taxon>
        <taxon>Alkalibacterium</taxon>
    </lineage>
</organism>
<name>A0A1H7QJR2_9LACT</name>
<keyword evidence="3" id="KW-0804">Transcription</keyword>
<dbReference type="Gene3D" id="1.10.10.10">
    <property type="entry name" value="Winged helix-like DNA-binding domain superfamily/Winged helix DNA-binding domain"/>
    <property type="match status" value="1"/>
</dbReference>
<dbReference type="OrthoDB" id="3684496at2"/>
<reference evidence="7 8" key="1">
    <citation type="submission" date="2016-10" db="EMBL/GenBank/DDBJ databases">
        <authorList>
            <person name="de Groot N.N."/>
        </authorList>
    </citation>
    <scope>NUCLEOTIDE SEQUENCE [LARGE SCALE GENOMIC DNA]</scope>
    <source>
        <strain evidence="7 8">DSM 19182</strain>
    </source>
</reference>
<keyword evidence="2" id="KW-0238">DNA-binding</keyword>
<dbReference type="Pfam" id="PF01418">
    <property type="entry name" value="HTH_6"/>
    <property type="match status" value="1"/>
</dbReference>
<dbReference type="Pfam" id="PF01380">
    <property type="entry name" value="SIS"/>
    <property type="match status" value="1"/>
</dbReference>
<protein>
    <submittedName>
        <fullName evidence="6">RpiR family transcriptional regulator</fullName>
    </submittedName>
    <submittedName>
        <fullName evidence="7">Transcriptional regulator, RpiR family</fullName>
    </submittedName>
</protein>
<dbReference type="PROSITE" id="PS51464">
    <property type="entry name" value="SIS"/>
    <property type="match status" value="1"/>
</dbReference>
<dbReference type="PANTHER" id="PTHR30514">
    <property type="entry name" value="GLUCOKINASE"/>
    <property type="match status" value="1"/>
</dbReference>
<dbReference type="GO" id="GO:1901135">
    <property type="term" value="P:carbohydrate derivative metabolic process"/>
    <property type="evidence" value="ECO:0007669"/>
    <property type="project" value="InterPro"/>
</dbReference>
<dbReference type="AlphaFoldDB" id="A0A1H7QJR2"/>
<feature type="domain" description="SIS" evidence="5">
    <location>
        <begin position="128"/>
        <end position="268"/>
    </location>
</feature>